<name>A0A2H1EIU0_9ARCH</name>
<dbReference type="RefSeq" id="WP_101010547.1">
    <property type="nucleotide sequence ID" value="NZ_FRFC01000004.1"/>
</dbReference>
<sequence>MKTIIILFAVCAIFFASEANNAFSQQANTCQEHTICVHPGDTLTYSMTLRDVNSTENYNFKNMVDSDNIQVLQNQDESNVKQNATLILDLKTGFIHTQNSTDQRPFLQILPSPVDYNKSDTSILPITTEFNGHKRTALAVFHSSENTTSKIEYDLETGILLDEHFSSIITIRGNPQIVNVADRLTDTNIINSDSQSIMNQSSTSIPKWVKTTAKSWSTGDIQDSEFIGAIQYLISKGVMHVPHGAQGTNSSQSIPTWIKHSTGMWSNDQITDNEFVQSIQWLISKGIIQVGN</sequence>
<organism evidence="1 2">
    <name type="scientific">Nitrosotalea sinensis</name>
    <dbReference type="NCBI Taxonomy" id="1499975"/>
    <lineage>
        <taxon>Archaea</taxon>
        <taxon>Nitrososphaerota</taxon>
        <taxon>Nitrososphaeria</taxon>
        <taxon>Nitrosotaleales</taxon>
        <taxon>Nitrosotaleaceae</taxon>
        <taxon>Nitrosotalea</taxon>
    </lineage>
</organism>
<dbReference type="Proteomes" id="UP000232412">
    <property type="component" value="Unassembled WGS sequence"/>
</dbReference>
<proteinExistence type="predicted"/>
<evidence type="ECO:0000313" key="2">
    <source>
        <dbReference type="Proteomes" id="UP000232412"/>
    </source>
</evidence>
<keyword evidence="2" id="KW-1185">Reference proteome</keyword>
<protein>
    <recommendedName>
        <fullName evidence="3">Secreted periplasmic Zn-dependent protease</fullName>
    </recommendedName>
</protein>
<dbReference type="EMBL" id="FRFC01000004">
    <property type="protein sequence ID" value="SHO46994.1"/>
    <property type="molecule type" value="Genomic_DNA"/>
</dbReference>
<gene>
    <name evidence="1" type="ORF">NSIN_30314</name>
</gene>
<evidence type="ECO:0000313" key="1">
    <source>
        <dbReference type="EMBL" id="SHO46994.1"/>
    </source>
</evidence>
<dbReference type="OrthoDB" id="12320at2157"/>
<accession>A0A2H1EIU0</accession>
<dbReference type="AlphaFoldDB" id="A0A2H1EIU0"/>
<reference evidence="2" key="1">
    <citation type="submission" date="2016-12" db="EMBL/GenBank/DDBJ databases">
        <authorList>
            <person name="Herbold C."/>
        </authorList>
    </citation>
    <scope>NUCLEOTIDE SEQUENCE [LARGE SCALE GENOMIC DNA]</scope>
</reference>
<evidence type="ECO:0008006" key="3">
    <source>
        <dbReference type="Google" id="ProtNLM"/>
    </source>
</evidence>